<dbReference type="OrthoDB" id="5109343at2"/>
<dbReference type="EMBL" id="CP014782">
    <property type="protein sequence ID" value="AQS37797.1"/>
    <property type="molecule type" value="Genomic_DNA"/>
</dbReference>
<name>A0A1S6HQH4_9GAMM</name>
<dbReference type="AlphaFoldDB" id="A0A1S6HQH4"/>
<dbReference type="Gene3D" id="3.40.630.30">
    <property type="match status" value="1"/>
</dbReference>
<evidence type="ECO:0000313" key="1">
    <source>
        <dbReference type="EMBL" id="AQS37797.1"/>
    </source>
</evidence>
<reference evidence="1 2" key="1">
    <citation type="submission" date="2016-03" db="EMBL/GenBank/DDBJ databases">
        <title>Complete genome sequence of Shewanella psychrophila WP2, a deep sea bacterium isolated from west Pacific sediment.</title>
        <authorList>
            <person name="Xu G."/>
            <person name="Jian H."/>
        </authorList>
    </citation>
    <scope>NUCLEOTIDE SEQUENCE [LARGE SCALE GENOMIC DNA]</scope>
    <source>
        <strain evidence="1 2">WP2</strain>
    </source>
</reference>
<accession>A0A1S6HQH4</accession>
<keyword evidence="2" id="KW-1185">Reference proteome</keyword>
<dbReference type="STRING" id="225848.Sps_02645"/>
<evidence type="ECO:0000313" key="2">
    <source>
        <dbReference type="Proteomes" id="UP000189545"/>
    </source>
</evidence>
<sequence length="189" mass="21517">MNIRPAHIGDLEQLIELEKLHLNDELNDGSKAKTLDGQAFGKAELKELIENHWICIAEKNMAKDSSTETREIIGYVIAGRWTFFEAWPVYRRILKGLKELNVDGSQLSKGNSCQYGPIWIKKECRGQGIFEALVNGIKAQVKNEFSFMLTFIAEDNLASFTAHTKKASMVVLDYFTFDDRDYYLLALST</sequence>
<dbReference type="InterPro" id="IPR016181">
    <property type="entry name" value="Acyl_CoA_acyltransferase"/>
</dbReference>
<proteinExistence type="predicted"/>
<gene>
    <name evidence="1" type="ORF">Sps_02645</name>
</gene>
<dbReference type="SUPFAM" id="SSF55729">
    <property type="entry name" value="Acyl-CoA N-acyltransferases (Nat)"/>
    <property type="match status" value="1"/>
</dbReference>
<dbReference type="Proteomes" id="UP000189545">
    <property type="component" value="Chromosome"/>
</dbReference>
<dbReference type="RefSeq" id="WP_077752925.1">
    <property type="nucleotide sequence ID" value="NZ_CP014782.1"/>
</dbReference>
<organism evidence="1 2">
    <name type="scientific">Shewanella psychrophila</name>
    <dbReference type="NCBI Taxonomy" id="225848"/>
    <lineage>
        <taxon>Bacteria</taxon>
        <taxon>Pseudomonadati</taxon>
        <taxon>Pseudomonadota</taxon>
        <taxon>Gammaproteobacteria</taxon>
        <taxon>Alteromonadales</taxon>
        <taxon>Shewanellaceae</taxon>
        <taxon>Shewanella</taxon>
    </lineage>
</organism>
<dbReference type="KEGG" id="spsw:Sps_02645"/>
<protein>
    <submittedName>
        <fullName evidence="1">Uncharacterized protein</fullName>
    </submittedName>
</protein>